<comment type="caution">
    <text evidence="4">The sequence shown here is derived from an EMBL/GenBank/DDBJ whole genome shotgun (WGS) entry which is preliminary data.</text>
</comment>
<dbReference type="Proteomes" id="UP001555826">
    <property type="component" value="Unassembled WGS sequence"/>
</dbReference>
<dbReference type="InterPro" id="IPR011234">
    <property type="entry name" value="Fumarylacetoacetase-like_C"/>
</dbReference>
<keyword evidence="2" id="KW-0479">Metal-binding</keyword>
<name>A0ABV3P859_9ACTN</name>
<evidence type="ECO:0000313" key="4">
    <source>
        <dbReference type="EMBL" id="MEW9265822.1"/>
    </source>
</evidence>
<dbReference type="GO" id="GO:0016787">
    <property type="term" value="F:hydrolase activity"/>
    <property type="evidence" value="ECO:0007669"/>
    <property type="project" value="UniProtKB-KW"/>
</dbReference>
<evidence type="ECO:0000259" key="3">
    <source>
        <dbReference type="Pfam" id="PF01557"/>
    </source>
</evidence>
<organism evidence="4 5">
    <name type="scientific">Kineococcus endophyticus</name>
    <dbReference type="NCBI Taxonomy" id="1181883"/>
    <lineage>
        <taxon>Bacteria</taxon>
        <taxon>Bacillati</taxon>
        <taxon>Actinomycetota</taxon>
        <taxon>Actinomycetes</taxon>
        <taxon>Kineosporiales</taxon>
        <taxon>Kineosporiaceae</taxon>
        <taxon>Kineococcus</taxon>
    </lineage>
</organism>
<feature type="domain" description="Fumarylacetoacetase-like C-terminal" evidence="3">
    <location>
        <begin position="71"/>
        <end position="276"/>
    </location>
</feature>
<dbReference type="PANTHER" id="PTHR42796:SF4">
    <property type="entry name" value="FUMARYLACETOACETATE HYDROLASE DOMAIN-CONTAINING PROTEIN 2A"/>
    <property type="match status" value="1"/>
</dbReference>
<dbReference type="PANTHER" id="PTHR42796">
    <property type="entry name" value="FUMARYLACETOACETATE HYDROLASE DOMAIN-CONTAINING PROTEIN 2A-RELATED"/>
    <property type="match status" value="1"/>
</dbReference>
<accession>A0ABV3P859</accession>
<keyword evidence="4" id="KW-0378">Hydrolase</keyword>
<dbReference type="InterPro" id="IPR036663">
    <property type="entry name" value="Fumarylacetoacetase_C_sf"/>
</dbReference>
<keyword evidence="5" id="KW-1185">Reference proteome</keyword>
<gene>
    <name evidence="4" type="ORF">AB1207_13775</name>
</gene>
<dbReference type="SUPFAM" id="SSF56529">
    <property type="entry name" value="FAH"/>
    <property type="match status" value="1"/>
</dbReference>
<dbReference type="InterPro" id="IPR051121">
    <property type="entry name" value="FAH"/>
</dbReference>
<comment type="similarity">
    <text evidence="1">Belongs to the FAH family.</text>
</comment>
<dbReference type="EMBL" id="JBFNQN010000009">
    <property type="protein sequence ID" value="MEW9265822.1"/>
    <property type="molecule type" value="Genomic_DNA"/>
</dbReference>
<sequence length="280" mass="30269">MRLMRIGRPGAERPVALREDGTHADLSGVLDPATAWSFEDLERARAALADAPTVDVEGERVGSPLPRPGIVVCIGLNYRDHAAETGAQVPGEPVLFLKMPSTVVGPFDEVLVPRGSEKTDYEVELGVVLGRRVRYLESAQEGLAAVAGYVVSHDVSEREFQTERGGTWDKGKNCETFNPLGPWFVTAEEVPDPTSLALRCWVDGELRQDGTTADMVFGVGELVHYLSRFMVLEAGDVINTGTPAGVALGQPDPKPYLRAGQVVECEIEGLGRMRQRMGAA</sequence>
<dbReference type="Gene3D" id="3.90.850.10">
    <property type="entry name" value="Fumarylacetoacetase-like, C-terminal domain"/>
    <property type="match status" value="1"/>
</dbReference>
<dbReference type="RefSeq" id="WP_367638954.1">
    <property type="nucleotide sequence ID" value="NZ_JBFNQN010000009.1"/>
</dbReference>
<evidence type="ECO:0000313" key="5">
    <source>
        <dbReference type="Proteomes" id="UP001555826"/>
    </source>
</evidence>
<dbReference type="Pfam" id="PF01557">
    <property type="entry name" value="FAA_hydrolase"/>
    <property type="match status" value="1"/>
</dbReference>
<evidence type="ECO:0000256" key="2">
    <source>
        <dbReference type="ARBA" id="ARBA00022723"/>
    </source>
</evidence>
<protein>
    <submittedName>
        <fullName evidence="4">Fumarylacetoacetate hydrolase family protein</fullName>
    </submittedName>
</protein>
<reference evidence="4 5" key="1">
    <citation type="submission" date="2024-07" db="EMBL/GenBank/DDBJ databases">
        <authorList>
            <person name="Thanompreechachai J."/>
            <person name="Duangmal K."/>
        </authorList>
    </citation>
    <scope>NUCLEOTIDE SEQUENCE [LARGE SCALE GENOMIC DNA]</scope>
    <source>
        <strain evidence="4 5">KCTC 19886</strain>
    </source>
</reference>
<proteinExistence type="inferred from homology"/>
<evidence type="ECO:0000256" key="1">
    <source>
        <dbReference type="ARBA" id="ARBA00010211"/>
    </source>
</evidence>